<dbReference type="Gene3D" id="1.10.510.10">
    <property type="entry name" value="Transferase(Phosphotransferase) domain 1"/>
    <property type="match status" value="1"/>
</dbReference>
<sequence>MRLNRLVCHTPFSRLAYRTSIRLASSIVGKSGRVYVQDKVLQRHREDHKLSVFKAESGNESFVFKRVPRSFYDLSLRLAAEFSGSRRLRMHIDCNQEEGILVYPYFSGTLLALIQEDQDFPLAERKKILRRAGEAIQELHGKNWIHIDVKPDNILVNWTYDKEGNKTVTDVALGDFDIAFKSEGGGPRQTPYAIGNVMWRSPEGQTGKGVTKASDMFSFGLVCIYALGGGEFLLLNDYQELARRGIRPEQEILIRHSSYFGPVPEGLLKQVNSEDWCNALKGASAIAEEAVKEQPELRFERWGEELGPEAQNMISGMTNPDPTARTTIHQVLAHRWWQEAT</sequence>
<dbReference type="InterPro" id="IPR011009">
    <property type="entry name" value="Kinase-like_dom_sf"/>
</dbReference>
<proteinExistence type="predicted"/>
<dbReference type="OrthoDB" id="10252171at2759"/>
<dbReference type="GO" id="GO:0004672">
    <property type="term" value="F:protein kinase activity"/>
    <property type="evidence" value="ECO:0007669"/>
    <property type="project" value="InterPro"/>
</dbReference>
<dbReference type="SUPFAM" id="SSF56112">
    <property type="entry name" value="Protein kinase-like (PK-like)"/>
    <property type="match status" value="1"/>
</dbReference>
<keyword evidence="2" id="KW-0808">Transferase</keyword>
<dbReference type="Proteomes" id="UP000799757">
    <property type="component" value="Unassembled WGS sequence"/>
</dbReference>
<dbReference type="SMART" id="SM00220">
    <property type="entry name" value="S_TKc"/>
    <property type="match status" value="1"/>
</dbReference>
<dbReference type="InterPro" id="IPR000719">
    <property type="entry name" value="Prot_kinase_dom"/>
</dbReference>
<organism evidence="2 3">
    <name type="scientific">Melanomma pulvis-pyrius CBS 109.77</name>
    <dbReference type="NCBI Taxonomy" id="1314802"/>
    <lineage>
        <taxon>Eukaryota</taxon>
        <taxon>Fungi</taxon>
        <taxon>Dikarya</taxon>
        <taxon>Ascomycota</taxon>
        <taxon>Pezizomycotina</taxon>
        <taxon>Dothideomycetes</taxon>
        <taxon>Pleosporomycetidae</taxon>
        <taxon>Pleosporales</taxon>
        <taxon>Melanommataceae</taxon>
        <taxon>Melanomma</taxon>
    </lineage>
</organism>
<dbReference type="EMBL" id="MU002124">
    <property type="protein sequence ID" value="KAF2789621.1"/>
    <property type="molecule type" value="Genomic_DNA"/>
</dbReference>
<evidence type="ECO:0000313" key="3">
    <source>
        <dbReference type="Proteomes" id="UP000799757"/>
    </source>
</evidence>
<dbReference type="PANTHER" id="PTHR24347">
    <property type="entry name" value="SERINE/THREONINE-PROTEIN KINASE"/>
    <property type="match status" value="1"/>
</dbReference>
<keyword evidence="2" id="KW-0418">Kinase</keyword>
<dbReference type="Pfam" id="PF00069">
    <property type="entry name" value="Pkinase"/>
    <property type="match status" value="1"/>
</dbReference>
<gene>
    <name evidence="2" type="ORF">K505DRAFT_252934</name>
</gene>
<reference evidence="2" key="1">
    <citation type="journal article" date="2020" name="Stud. Mycol.">
        <title>101 Dothideomycetes genomes: a test case for predicting lifestyles and emergence of pathogens.</title>
        <authorList>
            <person name="Haridas S."/>
            <person name="Albert R."/>
            <person name="Binder M."/>
            <person name="Bloem J."/>
            <person name="Labutti K."/>
            <person name="Salamov A."/>
            <person name="Andreopoulos B."/>
            <person name="Baker S."/>
            <person name="Barry K."/>
            <person name="Bills G."/>
            <person name="Bluhm B."/>
            <person name="Cannon C."/>
            <person name="Castanera R."/>
            <person name="Culley D."/>
            <person name="Daum C."/>
            <person name="Ezra D."/>
            <person name="Gonzalez J."/>
            <person name="Henrissat B."/>
            <person name="Kuo A."/>
            <person name="Liang C."/>
            <person name="Lipzen A."/>
            <person name="Lutzoni F."/>
            <person name="Magnuson J."/>
            <person name="Mondo S."/>
            <person name="Nolan M."/>
            <person name="Ohm R."/>
            <person name="Pangilinan J."/>
            <person name="Park H.-J."/>
            <person name="Ramirez L."/>
            <person name="Alfaro M."/>
            <person name="Sun H."/>
            <person name="Tritt A."/>
            <person name="Yoshinaga Y."/>
            <person name="Zwiers L.-H."/>
            <person name="Turgeon B."/>
            <person name="Goodwin S."/>
            <person name="Spatafora J."/>
            <person name="Crous P."/>
            <person name="Grigoriev I."/>
        </authorList>
    </citation>
    <scope>NUCLEOTIDE SEQUENCE</scope>
    <source>
        <strain evidence="2">CBS 109.77</strain>
    </source>
</reference>
<accession>A0A6A6X0C2</accession>
<dbReference type="PROSITE" id="PS50011">
    <property type="entry name" value="PROTEIN_KINASE_DOM"/>
    <property type="match status" value="1"/>
</dbReference>
<protein>
    <submittedName>
        <fullName evidence="2">Kinase-like protein</fullName>
    </submittedName>
</protein>
<evidence type="ECO:0000259" key="1">
    <source>
        <dbReference type="PROSITE" id="PS50011"/>
    </source>
</evidence>
<feature type="domain" description="Protein kinase" evidence="1">
    <location>
        <begin position="1"/>
        <end position="337"/>
    </location>
</feature>
<dbReference type="AlphaFoldDB" id="A0A6A6X0C2"/>
<evidence type="ECO:0000313" key="2">
    <source>
        <dbReference type="EMBL" id="KAF2789621.1"/>
    </source>
</evidence>
<dbReference type="GO" id="GO:0005524">
    <property type="term" value="F:ATP binding"/>
    <property type="evidence" value="ECO:0007669"/>
    <property type="project" value="InterPro"/>
</dbReference>
<name>A0A6A6X0C2_9PLEO</name>
<keyword evidence="3" id="KW-1185">Reference proteome</keyword>